<name>A0A3T0D5L1_9FIRM</name>
<dbReference type="RefSeq" id="WP_127351824.1">
    <property type="nucleotide sequence ID" value="NZ_CP034791.1"/>
</dbReference>
<dbReference type="EMBL" id="CP034791">
    <property type="protein sequence ID" value="AZT90355.1"/>
    <property type="molecule type" value="Genomic_DNA"/>
</dbReference>
<protein>
    <submittedName>
        <fullName evidence="1">Uncharacterized protein</fullName>
    </submittedName>
</protein>
<dbReference type="Gene3D" id="3.90.930.1">
    <property type="match status" value="1"/>
</dbReference>
<accession>A0A3T0D5L1</accession>
<dbReference type="AlphaFoldDB" id="A0A3T0D5L1"/>
<evidence type="ECO:0000313" key="2">
    <source>
        <dbReference type="Proteomes" id="UP000282930"/>
    </source>
</evidence>
<sequence>MQIRKINNCKILKTTVLILLLVLFPILYNLNIVAAENTSENNKSDIIILKTEVIPSQNGEKIRKNYFSNGGYEEICIDKNGKTKKWVSYDKSGNLLIEIIYDDYGGEVIHLPDWSIELLKEKELYIERSQNEPLLDEPDDVKMDEHGFRLSNFLTK</sequence>
<gene>
    <name evidence="1" type="ORF">ELD05_06715</name>
</gene>
<dbReference type="KEGG" id="ccha:ELD05_06715"/>
<dbReference type="Proteomes" id="UP000282930">
    <property type="component" value="Chromosome"/>
</dbReference>
<keyword evidence="2" id="KW-1185">Reference proteome</keyword>
<proteinExistence type="predicted"/>
<reference evidence="1 2" key="1">
    <citation type="submission" date="2018-12" db="EMBL/GenBank/DDBJ databases">
        <title>Genome sequence from the cellulolytic species, Caldicellulosiruptor changbaiensis.</title>
        <authorList>
            <person name="Blumer-Schuette S.E."/>
            <person name="Mendoza C."/>
        </authorList>
    </citation>
    <scope>NUCLEOTIDE SEQUENCE [LARGE SCALE GENOMIC DNA]</scope>
    <source>
        <strain evidence="1 2">CBS-Z</strain>
    </source>
</reference>
<evidence type="ECO:0000313" key="1">
    <source>
        <dbReference type="EMBL" id="AZT90355.1"/>
    </source>
</evidence>
<organism evidence="1 2">
    <name type="scientific">Caldicellulosiruptor changbaiensis</name>
    <dbReference type="NCBI Taxonomy" id="1222016"/>
    <lineage>
        <taxon>Bacteria</taxon>
        <taxon>Bacillati</taxon>
        <taxon>Bacillota</taxon>
        <taxon>Bacillota incertae sedis</taxon>
        <taxon>Caldicellulosiruptorales</taxon>
        <taxon>Caldicellulosiruptoraceae</taxon>
        <taxon>Caldicellulosiruptor</taxon>
    </lineage>
</organism>